<gene>
    <name evidence="15" type="primary">LOC106469341</name>
</gene>
<dbReference type="PANTHER" id="PTHR24058:SF22">
    <property type="entry name" value="DUAL SPECIFICITY TYROSINE-PHOSPHORYLATION-REGULATED KINASE 4"/>
    <property type="match status" value="1"/>
</dbReference>
<evidence type="ECO:0000256" key="2">
    <source>
        <dbReference type="ARBA" id="ARBA00013203"/>
    </source>
</evidence>
<comment type="catalytic activity">
    <reaction evidence="10">
        <text>L-tyrosyl-[protein] + ATP = O-phospho-L-tyrosyl-[protein] + ADP + H(+)</text>
        <dbReference type="Rhea" id="RHEA:10596"/>
        <dbReference type="Rhea" id="RHEA-COMP:10136"/>
        <dbReference type="Rhea" id="RHEA-COMP:20101"/>
        <dbReference type="ChEBI" id="CHEBI:15378"/>
        <dbReference type="ChEBI" id="CHEBI:30616"/>
        <dbReference type="ChEBI" id="CHEBI:46858"/>
        <dbReference type="ChEBI" id="CHEBI:61978"/>
        <dbReference type="ChEBI" id="CHEBI:456216"/>
        <dbReference type="EC" id="2.7.12.1"/>
    </reaction>
</comment>
<evidence type="ECO:0000256" key="12">
    <source>
        <dbReference type="SAM" id="MobiDB-lite"/>
    </source>
</evidence>
<keyword evidence="5 11" id="KW-0547">Nucleotide-binding</keyword>
<dbReference type="Pfam" id="PF00069">
    <property type="entry name" value="Pkinase"/>
    <property type="match status" value="1"/>
</dbReference>
<evidence type="ECO:0000256" key="11">
    <source>
        <dbReference type="PROSITE-ProRule" id="PRU10141"/>
    </source>
</evidence>
<comment type="similarity">
    <text evidence="1">Belongs to the protein kinase superfamily. CMGC Ser/Thr protein kinase family. MNB/DYRK subfamily.</text>
</comment>
<feature type="region of interest" description="Disordered" evidence="12">
    <location>
        <begin position="1"/>
        <end position="26"/>
    </location>
</feature>
<name>A0ABM1TCE0_LIMPO</name>
<dbReference type="InterPro" id="IPR042521">
    <property type="entry name" value="DYRK"/>
</dbReference>
<dbReference type="GeneID" id="106469341"/>
<dbReference type="SUPFAM" id="SSF56112">
    <property type="entry name" value="Protein kinase-like (PK-like)"/>
    <property type="match status" value="1"/>
</dbReference>
<protein>
    <recommendedName>
        <fullName evidence="2">dual-specificity kinase</fullName>
        <ecNumber evidence="2">2.7.12.1</ecNumber>
    </recommendedName>
</protein>
<keyword evidence="6" id="KW-0418">Kinase</keyword>
<evidence type="ECO:0000256" key="3">
    <source>
        <dbReference type="ARBA" id="ARBA00022527"/>
    </source>
</evidence>
<keyword evidence="3" id="KW-0723">Serine/threonine-protein kinase</keyword>
<evidence type="ECO:0000256" key="4">
    <source>
        <dbReference type="ARBA" id="ARBA00022679"/>
    </source>
</evidence>
<keyword evidence="14" id="KW-1185">Reference proteome</keyword>
<dbReference type="Gene3D" id="3.30.10.30">
    <property type="entry name" value="DYRK"/>
    <property type="match status" value="1"/>
</dbReference>
<comment type="catalytic activity">
    <reaction evidence="8">
        <text>L-seryl-[protein] + ATP = O-phospho-L-seryl-[protein] + ADP + H(+)</text>
        <dbReference type="Rhea" id="RHEA:17989"/>
        <dbReference type="Rhea" id="RHEA-COMP:9863"/>
        <dbReference type="Rhea" id="RHEA-COMP:11604"/>
        <dbReference type="ChEBI" id="CHEBI:15378"/>
        <dbReference type="ChEBI" id="CHEBI:29999"/>
        <dbReference type="ChEBI" id="CHEBI:30616"/>
        <dbReference type="ChEBI" id="CHEBI:83421"/>
        <dbReference type="ChEBI" id="CHEBI:456216"/>
        <dbReference type="EC" id="2.7.12.1"/>
    </reaction>
</comment>
<dbReference type="InterPro" id="IPR050494">
    <property type="entry name" value="Ser_Thr_dual-spec_kinase"/>
</dbReference>
<dbReference type="SMART" id="SM00220">
    <property type="entry name" value="S_TKc"/>
    <property type="match status" value="1"/>
</dbReference>
<dbReference type="EC" id="2.7.12.1" evidence="2"/>
<evidence type="ECO:0000256" key="5">
    <source>
        <dbReference type="ARBA" id="ARBA00022741"/>
    </source>
</evidence>
<dbReference type="InterPro" id="IPR017441">
    <property type="entry name" value="Protein_kinase_ATP_BS"/>
</dbReference>
<comment type="catalytic activity">
    <reaction evidence="9">
        <text>L-threonyl-[protein] + ATP = O-phospho-L-threonyl-[protein] + ADP + H(+)</text>
        <dbReference type="Rhea" id="RHEA:46608"/>
        <dbReference type="Rhea" id="RHEA-COMP:11060"/>
        <dbReference type="Rhea" id="RHEA-COMP:11605"/>
        <dbReference type="ChEBI" id="CHEBI:15378"/>
        <dbReference type="ChEBI" id="CHEBI:30013"/>
        <dbReference type="ChEBI" id="CHEBI:30616"/>
        <dbReference type="ChEBI" id="CHEBI:61977"/>
        <dbReference type="ChEBI" id="CHEBI:456216"/>
        <dbReference type="EC" id="2.7.12.1"/>
    </reaction>
</comment>
<dbReference type="RefSeq" id="XP_022253546.1">
    <property type="nucleotide sequence ID" value="XM_022397838.1"/>
</dbReference>
<feature type="domain" description="Protein kinase" evidence="13">
    <location>
        <begin position="271"/>
        <end position="567"/>
    </location>
</feature>
<dbReference type="InterPro" id="IPR008271">
    <property type="entry name" value="Ser/Thr_kinase_AS"/>
</dbReference>
<keyword evidence="7 11" id="KW-0067">ATP-binding</keyword>
<evidence type="ECO:0000256" key="1">
    <source>
        <dbReference type="ARBA" id="ARBA00008867"/>
    </source>
</evidence>
<reference evidence="15" key="1">
    <citation type="submission" date="2025-08" db="UniProtKB">
        <authorList>
            <consortium name="RefSeq"/>
        </authorList>
    </citation>
    <scope>IDENTIFICATION</scope>
    <source>
        <tissue evidence="15">Muscle</tissue>
    </source>
</reference>
<dbReference type="Gene3D" id="3.30.200.20">
    <property type="entry name" value="Phosphorylase Kinase, domain 1"/>
    <property type="match status" value="1"/>
</dbReference>
<evidence type="ECO:0000256" key="7">
    <source>
        <dbReference type="ARBA" id="ARBA00022840"/>
    </source>
</evidence>
<dbReference type="PANTHER" id="PTHR24058">
    <property type="entry name" value="DUAL SPECIFICITY PROTEIN KINASE"/>
    <property type="match status" value="1"/>
</dbReference>
<evidence type="ECO:0000256" key="6">
    <source>
        <dbReference type="ARBA" id="ARBA00022777"/>
    </source>
</evidence>
<dbReference type="InterPro" id="IPR000719">
    <property type="entry name" value="Prot_kinase_dom"/>
</dbReference>
<evidence type="ECO:0000256" key="9">
    <source>
        <dbReference type="ARBA" id="ARBA00049308"/>
    </source>
</evidence>
<dbReference type="Proteomes" id="UP000694941">
    <property type="component" value="Unplaced"/>
</dbReference>
<sequence length="654" mass="75045">MADELCSKHQQTRIPMESIKNPFPSSHNTTKVNVGVTFGGHFRKASTLTPVVSEKTIRHGLNPLDKSTSLPSISIKKIQHNKYNRYRDDNGVEKTCRNDQLIRVTPSTIASSLPALNNGRHHFLNYSKMPNTNTDLLLSRQLYNNYCGRSQDQISLKSRSLDESPEHSITKSRFDFLEDQHHHKESNSCCHTRLDYYGRKLPFSPQEVLKYYSSRLCSFERAEIKQRQEVWFLGLEASKIEGDEGASQNSGYDDENGSYLKVLHDHIAYRYEILEVIGKGSFGEVIRALDHKTNQQVALKIIRNKKRFHQQALIEVRILAHLCRKDSNGYHNVIRMLGHFYFRNHLCITFELMGMNLYDLIKQNNYQGLSLELIRKFSYSIVQCLRLLYRENIIHCDLKPENILIKQRETNSIKVIDFGSSCFAHQRVYTYIQSRFYRSPEVILGLPYGTAIDMWSLGSILAELYTGFPLFPGENEADQLACIMEIIGPPPAELLEMASRRRLFFDSKGYPRNLVNSKGLKRKPSSKTLESVLTCAQDRFVDFLSKCLEWDPDLRMTPDEALRHTWLSGTKDGRCTSKPVHSLTVSETETEHPTTIHRAYKGVKAHQKKKDSRSFSKAVSEESLILGSFDITDTAFGDLEDPLEDSGMFLPPIL</sequence>
<accession>A0ABM1TCE0</accession>
<evidence type="ECO:0000256" key="8">
    <source>
        <dbReference type="ARBA" id="ARBA00049003"/>
    </source>
</evidence>
<organism evidence="14 15">
    <name type="scientific">Limulus polyphemus</name>
    <name type="common">Atlantic horseshoe crab</name>
    <dbReference type="NCBI Taxonomy" id="6850"/>
    <lineage>
        <taxon>Eukaryota</taxon>
        <taxon>Metazoa</taxon>
        <taxon>Ecdysozoa</taxon>
        <taxon>Arthropoda</taxon>
        <taxon>Chelicerata</taxon>
        <taxon>Merostomata</taxon>
        <taxon>Xiphosura</taxon>
        <taxon>Limulidae</taxon>
        <taxon>Limulus</taxon>
    </lineage>
</organism>
<feature type="binding site" evidence="11">
    <location>
        <position position="300"/>
    </location>
    <ligand>
        <name>ATP</name>
        <dbReference type="ChEBI" id="CHEBI:30616"/>
    </ligand>
</feature>
<keyword evidence="4" id="KW-0808">Transferase</keyword>
<proteinExistence type="inferred from homology"/>
<dbReference type="Gene3D" id="1.10.510.10">
    <property type="entry name" value="Transferase(Phosphotransferase) domain 1"/>
    <property type="match status" value="1"/>
</dbReference>
<evidence type="ECO:0000256" key="10">
    <source>
        <dbReference type="ARBA" id="ARBA00051680"/>
    </source>
</evidence>
<dbReference type="PROSITE" id="PS50011">
    <property type="entry name" value="PROTEIN_KINASE_DOM"/>
    <property type="match status" value="1"/>
</dbReference>
<dbReference type="InterPro" id="IPR011009">
    <property type="entry name" value="Kinase-like_dom_sf"/>
</dbReference>
<evidence type="ECO:0000313" key="15">
    <source>
        <dbReference type="RefSeq" id="XP_022253546.1"/>
    </source>
</evidence>
<evidence type="ECO:0000259" key="13">
    <source>
        <dbReference type="PROSITE" id="PS50011"/>
    </source>
</evidence>
<dbReference type="PROSITE" id="PS00107">
    <property type="entry name" value="PROTEIN_KINASE_ATP"/>
    <property type="match status" value="1"/>
</dbReference>
<dbReference type="PROSITE" id="PS00108">
    <property type="entry name" value="PROTEIN_KINASE_ST"/>
    <property type="match status" value="1"/>
</dbReference>
<evidence type="ECO:0000313" key="14">
    <source>
        <dbReference type="Proteomes" id="UP000694941"/>
    </source>
</evidence>